<dbReference type="GO" id="GO:0004553">
    <property type="term" value="F:hydrolase activity, hydrolyzing O-glycosyl compounds"/>
    <property type="evidence" value="ECO:0007669"/>
    <property type="project" value="InterPro"/>
</dbReference>
<evidence type="ECO:0000259" key="3">
    <source>
        <dbReference type="PROSITE" id="PS51762"/>
    </source>
</evidence>
<dbReference type="Gene3D" id="2.60.120.200">
    <property type="match status" value="1"/>
</dbReference>
<keyword evidence="4" id="KW-0378">Hydrolase</keyword>
<feature type="chain" id="PRO_5010183862" evidence="2">
    <location>
        <begin position="21"/>
        <end position="289"/>
    </location>
</feature>
<dbReference type="CDD" id="cd08023">
    <property type="entry name" value="GH16_laminarinase_like"/>
    <property type="match status" value="1"/>
</dbReference>
<dbReference type="Pfam" id="PF00722">
    <property type="entry name" value="Glyco_hydro_16"/>
    <property type="match status" value="1"/>
</dbReference>
<dbReference type="PANTHER" id="PTHR10963:SF55">
    <property type="entry name" value="GLYCOSIDE HYDROLASE FAMILY 16 PROTEIN"/>
    <property type="match status" value="1"/>
</dbReference>
<reference evidence="4 5" key="1">
    <citation type="submission" date="2016-10" db="EMBL/GenBank/DDBJ databases">
        <authorList>
            <person name="de Groot N.N."/>
        </authorList>
    </citation>
    <scope>NUCLEOTIDE SEQUENCE [LARGE SCALE GENOMIC DNA]</scope>
    <source>
        <strain evidence="4 5">B25</strain>
    </source>
</reference>
<dbReference type="InterPro" id="IPR050546">
    <property type="entry name" value="Glycosyl_Hydrlase_16"/>
</dbReference>
<dbReference type="InterPro" id="IPR013320">
    <property type="entry name" value="ConA-like_dom_sf"/>
</dbReference>
<dbReference type="SUPFAM" id="SSF49899">
    <property type="entry name" value="Concanavalin A-like lectins/glucanases"/>
    <property type="match status" value="1"/>
</dbReference>
<dbReference type="RefSeq" id="WP_074641306.1">
    <property type="nucleotide sequence ID" value="NZ_FOFU01000002.1"/>
</dbReference>
<evidence type="ECO:0000313" key="5">
    <source>
        <dbReference type="Proteomes" id="UP000182360"/>
    </source>
</evidence>
<dbReference type="GO" id="GO:0005975">
    <property type="term" value="P:carbohydrate metabolic process"/>
    <property type="evidence" value="ECO:0007669"/>
    <property type="project" value="InterPro"/>
</dbReference>
<dbReference type="PROSITE" id="PS51257">
    <property type="entry name" value="PROKAR_LIPOPROTEIN"/>
    <property type="match status" value="1"/>
</dbReference>
<proteinExistence type="inferred from homology"/>
<dbReference type="InterPro" id="IPR000757">
    <property type="entry name" value="Beta-glucanase-like"/>
</dbReference>
<keyword evidence="5" id="KW-1185">Reference proteome</keyword>
<dbReference type="EMBL" id="FOFU01000002">
    <property type="protein sequence ID" value="SEQ02408.1"/>
    <property type="molecule type" value="Genomic_DNA"/>
</dbReference>
<comment type="similarity">
    <text evidence="1">Belongs to the glycosyl hydrolase 16 family.</text>
</comment>
<evidence type="ECO:0000256" key="2">
    <source>
        <dbReference type="SAM" id="SignalP"/>
    </source>
</evidence>
<dbReference type="PANTHER" id="PTHR10963">
    <property type="entry name" value="GLYCOSYL HYDROLASE-RELATED"/>
    <property type="match status" value="1"/>
</dbReference>
<name>A0A1H9CP51_9SPIR</name>
<evidence type="ECO:0000313" key="4">
    <source>
        <dbReference type="EMBL" id="SEQ02408.1"/>
    </source>
</evidence>
<feature type="domain" description="GH16" evidence="3">
    <location>
        <begin position="62"/>
        <end position="289"/>
    </location>
</feature>
<feature type="signal peptide" evidence="2">
    <location>
        <begin position="1"/>
        <end position="20"/>
    </location>
</feature>
<sequence length="289" mass="32428">MKKQHSFVIRLLLLSGVAAIMSTSCIFLPPKEADEKVKTEVGKDENGKDVLKKDGLTCVWQDEFDYTGVPDTSKWKYQTGHGNNGWGNAEQQNYVDNSTKAETAIVGDGVLKIKAYHNGSEWRSARINSKQTWKYGYIEARLKVTDRPGAWPAFWMMPENRSDWPKCGEIDIMENAPAIGNHKIFSTLHAEGHSGGSGQSIGTKIYDNNLSSEWHTFGIKWTEDRITAYYDDVAVGSYNNDGTEANWPYNQKFYIILNLAIGGTLGGDAYVNNLNGEAEFLVDYVRVYQ</sequence>
<dbReference type="Proteomes" id="UP000182360">
    <property type="component" value="Unassembled WGS sequence"/>
</dbReference>
<accession>A0A1H9CP51</accession>
<gene>
    <name evidence="4" type="ORF">SAMN04487977_102235</name>
</gene>
<dbReference type="OrthoDB" id="9809583at2"/>
<evidence type="ECO:0000256" key="1">
    <source>
        <dbReference type="ARBA" id="ARBA00006865"/>
    </source>
</evidence>
<dbReference type="AlphaFoldDB" id="A0A1H9CP51"/>
<organism evidence="4 5">
    <name type="scientific">Treponema bryantii</name>
    <dbReference type="NCBI Taxonomy" id="163"/>
    <lineage>
        <taxon>Bacteria</taxon>
        <taxon>Pseudomonadati</taxon>
        <taxon>Spirochaetota</taxon>
        <taxon>Spirochaetia</taxon>
        <taxon>Spirochaetales</taxon>
        <taxon>Treponemataceae</taxon>
        <taxon>Treponema</taxon>
    </lineage>
</organism>
<keyword evidence="2" id="KW-0732">Signal</keyword>
<protein>
    <submittedName>
        <fullName evidence="4">Glycosyl hydrolases family 16</fullName>
    </submittedName>
</protein>
<dbReference type="PROSITE" id="PS51762">
    <property type="entry name" value="GH16_2"/>
    <property type="match status" value="1"/>
</dbReference>